<evidence type="ECO:0000313" key="3">
    <source>
        <dbReference type="EMBL" id="VIO63737.1"/>
    </source>
</evidence>
<dbReference type="Proteomes" id="UP000746612">
    <property type="component" value="Unassembled WGS sequence"/>
</dbReference>
<dbReference type="EMBL" id="CAJPIJ010000183">
    <property type="protein sequence ID" value="CAG2005070.1"/>
    <property type="molecule type" value="Genomic_DNA"/>
</dbReference>
<gene>
    <name evidence="3" type="ORF">FUG_LOCUS541875</name>
    <name evidence="2" type="ORF">MDCFG202_LOCUS496325</name>
</gene>
<evidence type="ECO:0000313" key="2">
    <source>
        <dbReference type="EMBL" id="CAG2005070.1"/>
    </source>
</evidence>
<evidence type="ECO:0000256" key="1">
    <source>
        <dbReference type="SAM" id="MobiDB-lite"/>
    </source>
</evidence>
<feature type="compositionally biased region" description="Acidic residues" evidence="1">
    <location>
        <begin position="1"/>
        <end position="12"/>
    </location>
</feature>
<sequence>MGVEEEDTAEDGVEGRVERASSKGSDGQGDEAGSEETLESPVVRTVGGAGLGNGSRFVDYE</sequence>
<dbReference type="EMBL" id="CAAKMV010000185">
    <property type="protein sequence ID" value="VIO63737.1"/>
    <property type="molecule type" value="Genomic_DNA"/>
</dbReference>
<protein>
    <submittedName>
        <fullName evidence="3">Uncharacterized protein</fullName>
    </submittedName>
</protein>
<proteinExistence type="predicted"/>
<accession>A0A4E9EKC7</accession>
<organism evidence="3">
    <name type="scientific">Gibberella zeae</name>
    <name type="common">Wheat head blight fungus</name>
    <name type="synonym">Fusarium graminearum</name>
    <dbReference type="NCBI Taxonomy" id="5518"/>
    <lineage>
        <taxon>Eukaryota</taxon>
        <taxon>Fungi</taxon>
        <taxon>Dikarya</taxon>
        <taxon>Ascomycota</taxon>
        <taxon>Pezizomycotina</taxon>
        <taxon>Sordariomycetes</taxon>
        <taxon>Hypocreomycetidae</taxon>
        <taxon>Hypocreales</taxon>
        <taxon>Nectriaceae</taxon>
        <taxon>Fusarium</taxon>
    </lineage>
</organism>
<feature type="region of interest" description="Disordered" evidence="1">
    <location>
        <begin position="1"/>
        <end position="61"/>
    </location>
</feature>
<dbReference type="AlphaFoldDB" id="A0A4E9EKC7"/>
<reference evidence="2" key="2">
    <citation type="submission" date="2021-03" db="EMBL/GenBank/DDBJ databases">
        <authorList>
            <person name="Alouane T."/>
            <person name="Langin T."/>
            <person name="Bonhomme L."/>
        </authorList>
    </citation>
    <scope>NUCLEOTIDE SEQUENCE</scope>
    <source>
        <strain evidence="2">MDC_Fg202</strain>
    </source>
</reference>
<name>A0A4E9EKC7_GIBZA</name>
<reference evidence="3" key="1">
    <citation type="submission" date="2019-04" db="EMBL/GenBank/DDBJ databases">
        <authorList>
            <person name="Melise S."/>
            <person name="Noan J."/>
            <person name="Okalmin O."/>
        </authorList>
    </citation>
    <scope>NUCLEOTIDE SEQUENCE</scope>
    <source>
        <strain evidence="3">FN9</strain>
    </source>
</reference>
<feature type="compositionally biased region" description="Acidic residues" evidence="1">
    <location>
        <begin position="28"/>
        <end position="38"/>
    </location>
</feature>